<evidence type="ECO:0000313" key="2">
    <source>
        <dbReference type="Proteomes" id="UP000239554"/>
    </source>
</evidence>
<dbReference type="RefSeq" id="WP_104457409.1">
    <property type="nucleotide sequence ID" value="NZ_CP026399.1"/>
</dbReference>
<gene>
    <name evidence="1" type="ORF">C3F40_03920</name>
</gene>
<sequence length="96" mass="10411">MAIHGVRLSKSSNVRYVVNALILICCRVGEGDNVAHLFGDEVSSISPSHKIQALPERTAKILSGISRRGLTFHVAPHGENHGIFIATHPKILNKHA</sequence>
<proteinExistence type="predicted"/>
<name>A0A7U5YWR3_ECOLX</name>
<evidence type="ECO:0000313" key="1">
    <source>
        <dbReference type="EMBL" id="AUY01039.1"/>
    </source>
</evidence>
<protein>
    <submittedName>
        <fullName evidence="1">Uncharacterized protein</fullName>
    </submittedName>
</protein>
<organism evidence="1 2">
    <name type="scientific">Escherichia coli</name>
    <dbReference type="NCBI Taxonomy" id="562"/>
    <lineage>
        <taxon>Bacteria</taxon>
        <taxon>Pseudomonadati</taxon>
        <taxon>Pseudomonadota</taxon>
        <taxon>Gammaproteobacteria</taxon>
        <taxon>Enterobacterales</taxon>
        <taxon>Enterobacteriaceae</taxon>
        <taxon>Escherichia</taxon>
    </lineage>
</organism>
<dbReference type="Proteomes" id="UP000239554">
    <property type="component" value="Chromosome"/>
</dbReference>
<accession>A0A7U5YWR3</accession>
<dbReference type="EMBL" id="CP026399">
    <property type="protein sequence ID" value="AUY01039.1"/>
    <property type="molecule type" value="Genomic_DNA"/>
</dbReference>
<reference evidence="1 2" key="1">
    <citation type="journal article" date="2018" name="MBio">
        <title>Genomic Analysis of Hospital Plumbing Reveals Diverse Reservoir of Bacterial Plasmids Conferring Carbapenem Resistance.</title>
        <authorList>
            <consortium name="NISC Comparative Sequencing Program"/>
            <person name="Weingarten R.A."/>
            <person name="Johnson R.C."/>
            <person name="Conlan S."/>
            <person name="Ramsburg A.M."/>
            <person name="Dekker J.P."/>
            <person name="Lau A.F."/>
            <person name="Khil P."/>
            <person name="Odom R.T."/>
            <person name="Deming C."/>
            <person name="Park M."/>
            <person name="Thomas P.J."/>
            <person name="Henderson D.K."/>
            <person name="Palmore T.N."/>
            <person name="Segre J.A."/>
            <person name="Frank K.M."/>
        </authorList>
    </citation>
    <scope>NUCLEOTIDE SEQUENCE [LARGE SCALE GENOMIC DNA]</scope>
    <source>
        <strain evidence="1 2">ECONIH4</strain>
    </source>
</reference>
<dbReference type="AlphaFoldDB" id="A0A7U5YWR3"/>